<reference evidence="3 4" key="1">
    <citation type="submission" date="2019-02" db="EMBL/GenBank/DDBJ databases">
        <title>Deep-cultivation of Planctomycetes and their phenomic and genomic characterization uncovers novel biology.</title>
        <authorList>
            <person name="Wiegand S."/>
            <person name="Jogler M."/>
            <person name="Boedeker C."/>
            <person name="Pinto D."/>
            <person name="Vollmers J."/>
            <person name="Rivas-Marin E."/>
            <person name="Kohn T."/>
            <person name="Peeters S.H."/>
            <person name="Heuer A."/>
            <person name="Rast P."/>
            <person name="Oberbeckmann S."/>
            <person name="Bunk B."/>
            <person name="Jeske O."/>
            <person name="Meyerdierks A."/>
            <person name="Storesund J.E."/>
            <person name="Kallscheuer N."/>
            <person name="Luecker S."/>
            <person name="Lage O.M."/>
            <person name="Pohl T."/>
            <person name="Merkel B.J."/>
            <person name="Hornburger P."/>
            <person name="Mueller R.-W."/>
            <person name="Bruemmer F."/>
            <person name="Labrenz M."/>
            <person name="Spormann A.M."/>
            <person name="Op den Camp H."/>
            <person name="Overmann J."/>
            <person name="Amann R."/>
            <person name="Jetten M.S.M."/>
            <person name="Mascher T."/>
            <person name="Medema M.H."/>
            <person name="Devos D.P."/>
            <person name="Kaster A.-K."/>
            <person name="Ovreas L."/>
            <person name="Rohde M."/>
            <person name="Galperin M.Y."/>
            <person name="Jogler C."/>
        </authorList>
    </citation>
    <scope>NUCLEOTIDE SEQUENCE [LARGE SCALE GENOMIC DNA]</scope>
    <source>
        <strain evidence="3 4">Mal48</strain>
    </source>
</reference>
<dbReference type="Proteomes" id="UP000315724">
    <property type="component" value="Chromosome"/>
</dbReference>
<dbReference type="AlphaFoldDB" id="A0A517QH98"/>
<evidence type="ECO:0000259" key="2">
    <source>
        <dbReference type="PROSITE" id="PS51502"/>
    </source>
</evidence>
<dbReference type="InterPro" id="IPR011008">
    <property type="entry name" value="Dimeric_a/b-barrel"/>
</dbReference>
<comment type="subunit">
    <text evidence="1">Homodimer.</text>
</comment>
<dbReference type="Gene3D" id="3.30.70.100">
    <property type="match status" value="1"/>
</dbReference>
<dbReference type="SUPFAM" id="SSF54909">
    <property type="entry name" value="Dimeric alpha+beta barrel"/>
    <property type="match status" value="1"/>
</dbReference>
<accession>A0A517QH98</accession>
<dbReference type="Pfam" id="PF07876">
    <property type="entry name" value="Dabb"/>
    <property type="match status" value="1"/>
</dbReference>
<gene>
    <name evidence="3" type="ORF">Mal48_02430</name>
</gene>
<keyword evidence="4" id="KW-1185">Reference proteome</keyword>
<dbReference type="PANTHER" id="PTHR33178">
    <property type="match status" value="1"/>
</dbReference>
<evidence type="ECO:0000313" key="3">
    <source>
        <dbReference type="EMBL" id="QDT31013.1"/>
    </source>
</evidence>
<protein>
    <submittedName>
        <fullName evidence="3">Stress responsive A/B Barrel Domain protein</fullName>
    </submittedName>
</protein>
<organism evidence="3 4">
    <name type="scientific">Thalassoglobus polymorphus</name>
    <dbReference type="NCBI Taxonomy" id="2527994"/>
    <lineage>
        <taxon>Bacteria</taxon>
        <taxon>Pseudomonadati</taxon>
        <taxon>Planctomycetota</taxon>
        <taxon>Planctomycetia</taxon>
        <taxon>Planctomycetales</taxon>
        <taxon>Planctomycetaceae</taxon>
        <taxon>Thalassoglobus</taxon>
    </lineage>
</organism>
<proteinExistence type="predicted"/>
<dbReference type="PANTHER" id="PTHR33178:SF10">
    <property type="entry name" value="STRESS-RESPONSE A_B BARREL DOMAIN-CONTAINING PROTEIN"/>
    <property type="match status" value="1"/>
</dbReference>
<dbReference type="PROSITE" id="PS51502">
    <property type="entry name" value="S_R_A_B_BARREL"/>
    <property type="match status" value="1"/>
</dbReference>
<dbReference type="InterPro" id="IPR013097">
    <property type="entry name" value="Dabb"/>
</dbReference>
<dbReference type="InterPro" id="IPR044662">
    <property type="entry name" value="HS1/DABB1-like"/>
</dbReference>
<dbReference type="SMART" id="SM00886">
    <property type="entry name" value="Dabb"/>
    <property type="match status" value="1"/>
</dbReference>
<feature type="domain" description="Stress-response A/B barrel" evidence="2">
    <location>
        <begin position="130"/>
        <end position="224"/>
    </location>
</feature>
<evidence type="ECO:0000256" key="1">
    <source>
        <dbReference type="ARBA" id="ARBA00011738"/>
    </source>
</evidence>
<sequence>MLFATRLNLNTKSKGALGKLRTQRGWSYIRSFGGKVSGGGETFVKVAQLLSQKCHRVETRLCQTVYGTRDCSKSLRVGMLSLEKICETFSFKGIRTMKISKTIYCLILSVVFVGLVNSEMQAEEKEPRVLRHVVLFTFADAATEKQVDEIVHEFGQLPKKIKQIQDYEWGLNNSPEGLNKTHTHCFIVTFKSEKDRDAYLPHPAHQAFVAKLKPILKDVTVVDFWAK</sequence>
<name>A0A517QH98_9PLAN</name>
<evidence type="ECO:0000313" key="4">
    <source>
        <dbReference type="Proteomes" id="UP000315724"/>
    </source>
</evidence>
<dbReference type="EMBL" id="CP036267">
    <property type="protein sequence ID" value="QDT31013.1"/>
    <property type="molecule type" value="Genomic_DNA"/>
</dbReference>
<dbReference type="KEGG" id="tpol:Mal48_02430"/>